<evidence type="ECO:0000256" key="1">
    <source>
        <dbReference type="ARBA" id="ARBA00004651"/>
    </source>
</evidence>
<comment type="caution">
    <text evidence="11">The sequence shown here is derived from an EMBL/GenBank/DDBJ whole genome shotgun (WGS) entry which is preliminary data.</text>
</comment>
<dbReference type="SUPFAM" id="SSF103481">
    <property type="entry name" value="Multidrug resistance efflux transporter EmrE"/>
    <property type="match status" value="1"/>
</dbReference>
<keyword evidence="6 9" id="KW-1133">Transmembrane helix</keyword>
<dbReference type="NCBIfam" id="TIGR00688">
    <property type="entry name" value="rarD"/>
    <property type="match status" value="1"/>
</dbReference>
<evidence type="ECO:0000256" key="7">
    <source>
        <dbReference type="ARBA" id="ARBA00023136"/>
    </source>
</evidence>
<dbReference type="Proteomes" id="UP001138540">
    <property type="component" value="Unassembled WGS sequence"/>
</dbReference>
<feature type="compositionally biased region" description="Low complexity" evidence="8">
    <location>
        <begin position="192"/>
        <end position="203"/>
    </location>
</feature>
<comment type="similarity">
    <text evidence="2">Belongs to the EamA transporter family.</text>
</comment>
<feature type="compositionally biased region" description="Basic residues" evidence="8">
    <location>
        <begin position="211"/>
        <end position="221"/>
    </location>
</feature>
<feature type="domain" description="EamA" evidence="10">
    <location>
        <begin position="18"/>
        <end position="153"/>
    </location>
</feature>
<accession>A0ABR6NBF6</accession>
<gene>
    <name evidence="11" type="ORF">HNP60_000577</name>
</gene>
<comment type="subcellular location">
    <subcellularLocation>
        <location evidence="1">Cell membrane</location>
        <topology evidence="1">Multi-pass membrane protein</topology>
    </subcellularLocation>
</comment>
<evidence type="ECO:0000313" key="12">
    <source>
        <dbReference type="Proteomes" id="UP001138540"/>
    </source>
</evidence>
<dbReference type="RefSeq" id="WP_420825216.1">
    <property type="nucleotide sequence ID" value="NZ_JACHKA010000001.1"/>
</dbReference>
<protein>
    <submittedName>
        <fullName evidence="11">Membrane protein</fullName>
    </submittedName>
</protein>
<evidence type="ECO:0000256" key="5">
    <source>
        <dbReference type="ARBA" id="ARBA00022692"/>
    </source>
</evidence>
<dbReference type="InterPro" id="IPR037185">
    <property type="entry name" value="EmrE-like"/>
</dbReference>
<evidence type="ECO:0000256" key="3">
    <source>
        <dbReference type="ARBA" id="ARBA00022448"/>
    </source>
</evidence>
<sequence length="295" mass="31246">MNAPLPLGEAELQARHRAGLLAGLGAYGMWGLLPLYFKLIHGALPMEVVAHRIVWSVAFLAIVLAGYRLYPALRDSLRQPRIVAALAISALLIAANWLVYVWAVDTRHVVAASLGYFLNPLVNVLLGTLVLKERLQRGQFIAVLLAGVGVAILAAGEIQTLWISLSLAISFALYGLVRKLTPVPALGGSRGGDAAAGPARARGAGLGRAGRQPRLRPRRRDHGAAGRPGCRHIRAAHPLRKCCARAAAGDPRPHAIYRADIAVPERRAAAGRDALARALGQLPADLGGARAVRLG</sequence>
<reference evidence="11 12" key="1">
    <citation type="submission" date="2020-08" db="EMBL/GenBank/DDBJ databases">
        <title>Exploring microbial biodiversity for novel pathways involved in the catabolism of aromatic compounds derived from lignin.</title>
        <authorList>
            <person name="Elkins J."/>
        </authorList>
    </citation>
    <scope>NUCLEOTIDE SEQUENCE [LARGE SCALE GENOMIC DNA]</scope>
    <source>
        <strain evidence="11 12">B1D3A</strain>
    </source>
</reference>
<proteinExistence type="inferred from homology"/>
<dbReference type="PANTHER" id="PTHR22911">
    <property type="entry name" value="ACYL-MALONYL CONDENSING ENZYME-RELATED"/>
    <property type="match status" value="1"/>
</dbReference>
<keyword evidence="5 9" id="KW-0812">Transmembrane</keyword>
<evidence type="ECO:0000259" key="10">
    <source>
        <dbReference type="Pfam" id="PF00892"/>
    </source>
</evidence>
<feature type="transmembrane region" description="Helical" evidence="9">
    <location>
        <begin position="20"/>
        <end position="37"/>
    </location>
</feature>
<keyword evidence="12" id="KW-1185">Reference proteome</keyword>
<feature type="transmembrane region" description="Helical" evidence="9">
    <location>
        <begin position="82"/>
        <end position="103"/>
    </location>
</feature>
<feature type="transmembrane region" description="Helical" evidence="9">
    <location>
        <begin position="49"/>
        <end position="70"/>
    </location>
</feature>
<evidence type="ECO:0000313" key="11">
    <source>
        <dbReference type="EMBL" id="MBB5984603.1"/>
    </source>
</evidence>
<dbReference type="InterPro" id="IPR004626">
    <property type="entry name" value="RarD"/>
</dbReference>
<dbReference type="InterPro" id="IPR000620">
    <property type="entry name" value="EamA_dom"/>
</dbReference>
<dbReference type="PANTHER" id="PTHR22911:SF137">
    <property type="entry name" value="SOLUTE CARRIER FAMILY 35 MEMBER G2-RELATED"/>
    <property type="match status" value="1"/>
</dbReference>
<dbReference type="Pfam" id="PF00892">
    <property type="entry name" value="EamA"/>
    <property type="match status" value="1"/>
</dbReference>
<feature type="transmembrane region" description="Helical" evidence="9">
    <location>
        <begin position="138"/>
        <end position="155"/>
    </location>
</feature>
<keyword evidence="7 9" id="KW-0472">Membrane</keyword>
<evidence type="ECO:0000256" key="6">
    <source>
        <dbReference type="ARBA" id="ARBA00022989"/>
    </source>
</evidence>
<feature type="region of interest" description="Disordered" evidence="8">
    <location>
        <begin position="189"/>
        <end position="230"/>
    </location>
</feature>
<evidence type="ECO:0000256" key="9">
    <source>
        <dbReference type="SAM" id="Phobius"/>
    </source>
</evidence>
<keyword evidence="3" id="KW-0813">Transport</keyword>
<organism evidence="11 12">
    <name type="scientific">Sphingobium lignivorans</name>
    <dbReference type="NCBI Taxonomy" id="2735886"/>
    <lineage>
        <taxon>Bacteria</taxon>
        <taxon>Pseudomonadati</taxon>
        <taxon>Pseudomonadota</taxon>
        <taxon>Alphaproteobacteria</taxon>
        <taxon>Sphingomonadales</taxon>
        <taxon>Sphingomonadaceae</taxon>
        <taxon>Sphingobium</taxon>
    </lineage>
</organism>
<dbReference type="EMBL" id="JACHKA010000001">
    <property type="protein sequence ID" value="MBB5984603.1"/>
    <property type="molecule type" value="Genomic_DNA"/>
</dbReference>
<name>A0ABR6NBF6_9SPHN</name>
<feature type="transmembrane region" description="Helical" evidence="9">
    <location>
        <begin position="109"/>
        <end position="131"/>
    </location>
</feature>
<evidence type="ECO:0000256" key="4">
    <source>
        <dbReference type="ARBA" id="ARBA00022475"/>
    </source>
</evidence>
<evidence type="ECO:0000256" key="2">
    <source>
        <dbReference type="ARBA" id="ARBA00007362"/>
    </source>
</evidence>
<evidence type="ECO:0000256" key="8">
    <source>
        <dbReference type="SAM" id="MobiDB-lite"/>
    </source>
</evidence>
<keyword evidence="4" id="KW-1003">Cell membrane</keyword>